<accession>A7BAX4</accession>
<keyword evidence="5" id="KW-0233">DNA recombination</keyword>
<comment type="caution">
    <text evidence="6">The sequence shown here is derived from an EMBL/GenBank/DDBJ whole genome shotgun (WGS) entry which is preliminary data.</text>
</comment>
<reference evidence="6" key="1">
    <citation type="submission" date="2007-04" db="EMBL/GenBank/DDBJ databases">
        <authorList>
            <person name="Fulton L."/>
            <person name="Clifton S."/>
            <person name="Fulton B."/>
            <person name="Xu J."/>
            <person name="Minx P."/>
            <person name="Pepin K.H."/>
            <person name="Johnson M."/>
            <person name="Thiruvilangam P."/>
            <person name="Bhonagiri V."/>
            <person name="Nash W.E."/>
            <person name="Mardis E.R."/>
            <person name="Wilson R.K."/>
        </authorList>
    </citation>
    <scope>NUCLEOTIDE SEQUENCE [LARGE SCALE GENOMIC DNA]</scope>
    <source>
        <strain evidence="6">ATCC 17982</strain>
    </source>
</reference>
<keyword evidence="7" id="KW-1185">Reference proteome</keyword>
<dbReference type="GO" id="GO:0003677">
    <property type="term" value="F:DNA binding"/>
    <property type="evidence" value="ECO:0007669"/>
    <property type="project" value="UniProtKB-KW"/>
</dbReference>
<evidence type="ECO:0000256" key="5">
    <source>
        <dbReference type="ARBA" id="ARBA00023172"/>
    </source>
</evidence>
<dbReference type="eggNOG" id="COG3677">
    <property type="taxonomic scope" value="Bacteria"/>
</dbReference>
<evidence type="ECO:0000256" key="1">
    <source>
        <dbReference type="ARBA" id="ARBA00002190"/>
    </source>
</evidence>
<dbReference type="InterPro" id="IPR048004">
    <property type="entry name" value="IS1249_transpos"/>
</dbReference>
<evidence type="ECO:0000256" key="4">
    <source>
        <dbReference type="ARBA" id="ARBA00023125"/>
    </source>
</evidence>
<proteinExistence type="inferred from homology"/>
<dbReference type="PROSITE" id="PS01007">
    <property type="entry name" value="TRANSPOSASE_MUTATOR"/>
    <property type="match status" value="1"/>
</dbReference>
<keyword evidence="4" id="KW-0238">DNA-binding</keyword>
<organism evidence="6 7">
    <name type="scientific">Schaalia dentiphila ATCC 17982</name>
    <dbReference type="NCBI Taxonomy" id="411466"/>
    <lineage>
        <taxon>Bacteria</taxon>
        <taxon>Bacillati</taxon>
        <taxon>Actinomycetota</taxon>
        <taxon>Actinomycetes</taxon>
        <taxon>Actinomycetales</taxon>
        <taxon>Actinomycetaceae</taxon>
        <taxon>Schaalia</taxon>
        <taxon>Schaalia dentiphila</taxon>
    </lineage>
</organism>
<evidence type="ECO:0000256" key="2">
    <source>
        <dbReference type="ARBA" id="ARBA00010961"/>
    </source>
</evidence>
<keyword evidence="3" id="KW-0815">Transposition</keyword>
<evidence type="ECO:0000313" key="7">
    <source>
        <dbReference type="Proteomes" id="UP000003553"/>
    </source>
</evidence>
<dbReference type="GO" id="GO:0004803">
    <property type="term" value="F:transposase activity"/>
    <property type="evidence" value="ECO:0007669"/>
    <property type="project" value="InterPro"/>
</dbReference>
<dbReference type="GO" id="GO:0006313">
    <property type="term" value="P:DNA transposition"/>
    <property type="evidence" value="ECO:0007669"/>
    <property type="project" value="InterPro"/>
</dbReference>
<dbReference type="Pfam" id="PF00872">
    <property type="entry name" value="Transposase_mut"/>
    <property type="match status" value="1"/>
</dbReference>
<dbReference type="Proteomes" id="UP000003553">
    <property type="component" value="Unassembled WGS sequence"/>
</dbReference>
<name>A7BAX4_9ACTO</name>
<dbReference type="InterPro" id="IPR001207">
    <property type="entry name" value="Transposase_mutator"/>
</dbReference>
<dbReference type="HOGENOM" id="CLU_062186_0_1_11"/>
<dbReference type="EMBL" id="AAYI02000004">
    <property type="protein sequence ID" value="EDN80348.1"/>
    <property type="molecule type" value="Genomic_DNA"/>
</dbReference>
<protein>
    <submittedName>
        <fullName evidence="6">Uncharacterized protein</fullName>
    </submittedName>
</protein>
<reference evidence="6" key="2">
    <citation type="submission" date="2015-05" db="EMBL/GenBank/DDBJ databases">
        <title>Draft genome sequence of Actinomyces odontolyticus (ATCC 17982).</title>
        <authorList>
            <person name="Sudarsanam P."/>
            <person name="Ley R."/>
            <person name="Guruge J."/>
            <person name="Turnbaugh P.J."/>
            <person name="Mahowald M."/>
            <person name="Liep D."/>
            <person name="Gordon J."/>
        </authorList>
    </citation>
    <scope>NUCLEOTIDE SEQUENCE</scope>
    <source>
        <strain evidence="6">ATCC 17982</strain>
    </source>
</reference>
<gene>
    <name evidence="6" type="ORF">ACTODO_00791</name>
</gene>
<comment type="similarity">
    <text evidence="2">Belongs to the transposase mutator family.</text>
</comment>
<dbReference type="AlphaFoldDB" id="A7BAX4"/>
<evidence type="ECO:0000313" key="6">
    <source>
        <dbReference type="EMBL" id="EDN80348.1"/>
    </source>
</evidence>
<evidence type="ECO:0000256" key="3">
    <source>
        <dbReference type="ARBA" id="ARBA00022578"/>
    </source>
</evidence>
<comment type="function">
    <text evidence="1">Required for the transposition of the insertion element.</text>
</comment>
<sequence>MVDEVNHVIFVDGIYLSHKLVVLIACTKTHVLGWYVAKGETTRAWQALMSRIATPDVVVCDGGQGIASAVKTTWPTTRIQRCVFHAYSAVKRKTTTRPRTQAGVDLYSLAQALLEVTTFDQAVAWMSKLATWNTTYKEFLAQRTRLPDGRWVATHARLIQDKNSLNTLVKQGTLFTYLDPALDLKGDPIARTSNLIEGGINTQLRCVLRAHRGMSLNHQVKTMLWWCYLHTEFPATPAHILKTAITDQQIIDQFDKASHRAQAQAKIDRWGTAVNWTDFHHSRTWHETY</sequence>
<dbReference type="NCBIfam" id="NF033544">
    <property type="entry name" value="transpos_IS1249"/>
    <property type="match status" value="1"/>
</dbReference>